<dbReference type="InterPro" id="IPR004101">
    <property type="entry name" value="Mur_ligase_C"/>
</dbReference>
<gene>
    <name evidence="7" type="primary">murD</name>
    <name evidence="11" type="ORF">DCS45_14035</name>
</gene>
<dbReference type="AlphaFoldDB" id="A0A348WEL5"/>
<dbReference type="InterPro" id="IPR036615">
    <property type="entry name" value="Mur_ligase_C_dom_sf"/>
</dbReference>
<keyword evidence="6 7" id="KW-0067">ATP-binding</keyword>
<dbReference type="GO" id="GO:0071555">
    <property type="term" value="P:cell wall organization"/>
    <property type="evidence" value="ECO:0007669"/>
    <property type="project" value="UniProtKB-KW"/>
</dbReference>
<organism evidence="11 12">
    <name type="scientific">Roseovarius nubinhibens</name>
    <dbReference type="NCBI Taxonomy" id="314263"/>
    <lineage>
        <taxon>Bacteria</taxon>
        <taxon>Pseudomonadati</taxon>
        <taxon>Pseudomonadota</taxon>
        <taxon>Alphaproteobacteria</taxon>
        <taxon>Rhodobacterales</taxon>
        <taxon>Roseobacteraceae</taxon>
        <taxon>Roseovarius</taxon>
    </lineage>
</organism>
<dbReference type="GO" id="GO:0005524">
    <property type="term" value="F:ATP binding"/>
    <property type="evidence" value="ECO:0007669"/>
    <property type="project" value="UniProtKB-UniRule"/>
</dbReference>
<accession>A0A348WEL5</accession>
<keyword evidence="7 8" id="KW-0132">Cell division</keyword>
<sequence length="466" mass="49192">MIPVIGVEEQRIAVLGLGRSGLSAARALREGGAHPICWDDNEAARDIATGEGFEVSDLSRQGAFDDIALLVTSPGIPHLYPEPNRVIAAALAAGVPVDNDIGLFFRSFAAQGFDEFDTPPRVVAVTGSNGKSTTSALIHHVLSEAGRASQLAGNIGRGVLDIDPPEDGGVVVLELSSYQTELARALTPDVAVFTNLSPDHLDRHGGMGGYFAAKRRLFSEGGPDRAVIGVDEAEGRFLANQLSVGPSDERVIRISSGTKLTGPGWQVFARKGFLSEYRKGRQAGSIDLREIKGLPGAHNHQNACAAYAACRALGLAPRVIEAGFASFGGLPHRSQLIAERDGVSFVNDSKATNVDSAARALMAYGRIRWICGGLQKEGGLAGLAPGLENVVKAYVIGREAAAFALDLGETETEICTTMERAVARAMEEAEPGDCVLLAPAAASFDQYDNFEQRGDDFTARVRANLG</sequence>
<dbReference type="GO" id="GO:0009252">
    <property type="term" value="P:peptidoglycan biosynthetic process"/>
    <property type="evidence" value="ECO:0007669"/>
    <property type="project" value="UniProtKB-UniRule"/>
</dbReference>
<evidence type="ECO:0000259" key="10">
    <source>
        <dbReference type="Pfam" id="PF08245"/>
    </source>
</evidence>
<dbReference type="UniPathway" id="UPA00219"/>
<dbReference type="GO" id="GO:0005737">
    <property type="term" value="C:cytoplasm"/>
    <property type="evidence" value="ECO:0007669"/>
    <property type="project" value="UniProtKB-SubCell"/>
</dbReference>
<evidence type="ECO:0000256" key="8">
    <source>
        <dbReference type="RuleBase" id="RU003664"/>
    </source>
</evidence>
<dbReference type="Gene3D" id="3.40.50.720">
    <property type="entry name" value="NAD(P)-binding Rossmann-like Domain"/>
    <property type="match status" value="1"/>
</dbReference>
<dbReference type="InterPro" id="IPR005762">
    <property type="entry name" value="MurD"/>
</dbReference>
<dbReference type="GO" id="GO:0008764">
    <property type="term" value="F:UDP-N-acetylmuramoylalanine-D-glutamate ligase activity"/>
    <property type="evidence" value="ECO:0007669"/>
    <property type="project" value="UniProtKB-UniRule"/>
</dbReference>
<protein>
    <recommendedName>
        <fullName evidence="7 8">UDP-N-acetylmuramoylalanine--D-glutamate ligase</fullName>
        <ecNumber evidence="7 8">6.3.2.9</ecNumber>
    </recommendedName>
    <alternativeName>
        <fullName evidence="7">D-glutamic acid-adding enzyme</fullName>
    </alternativeName>
    <alternativeName>
        <fullName evidence="7">UDP-N-acetylmuramoyl-L-alanyl-D-glutamate synthetase</fullName>
    </alternativeName>
</protein>
<dbReference type="Gene3D" id="3.90.190.20">
    <property type="entry name" value="Mur ligase, C-terminal domain"/>
    <property type="match status" value="1"/>
</dbReference>
<dbReference type="Pfam" id="PF02875">
    <property type="entry name" value="Mur_ligase_C"/>
    <property type="match status" value="1"/>
</dbReference>
<dbReference type="SUPFAM" id="SSF53623">
    <property type="entry name" value="MurD-like peptide ligases, catalytic domain"/>
    <property type="match status" value="1"/>
</dbReference>
<keyword evidence="4 7" id="KW-0436">Ligase</keyword>
<comment type="function">
    <text evidence="7 8">Cell wall formation. Catalyzes the addition of glutamate to the nucleotide precursor UDP-N-acetylmuramoyl-L-alanine (UMA).</text>
</comment>
<evidence type="ECO:0000313" key="11">
    <source>
        <dbReference type="EMBL" id="HAR52977.1"/>
    </source>
</evidence>
<evidence type="ECO:0000256" key="1">
    <source>
        <dbReference type="ARBA" id="ARBA00004496"/>
    </source>
</evidence>
<dbReference type="Gene3D" id="3.40.1190.10">
    <property type="entry name" value="Mur-like, catalytic domain"/>
    <property type="match status" value="1"/>
</dbReference>
<dbReference type="GO" id="GO:0008360">
    <property type="term" value="P:regulation of cell shape"/>
    <property type="evidence" value="ECO:0007669"/>
    <property type="project" value="UniProtKB-KW"/>
</dbReference>
<dbReference type="InterPro" id="IPR013221">
    <property type="entry name" value="Mur_ligase_cen"/>
</dbReference>
<keyword evidence="7 8" id="KW-0131">Cell cycle</keyword>
<reference evidence="11 12" key="1">
    <citation type="journal article" date="2018" name="Nat. Biotechnol.">
        <title>A standardized bacterial taxonomy based on genome phylogeny substantially revises the tree of life.</title>
        <authorList>
            <person name="Parks D.H."/>
            <person name="Chuvochina M."/>
            <person name="Waite D.W."/>
            <person name="Rinke C."/>
            <person name="Skarshewski A."/>
            <person name="Chaumeil P.A."/>
            <person name="Hugenholtz P."/>
        </authorList>
    </citation>
    <scope>NUCLEOTIDE SEQUENCE [LARGE SCALE GENOMIC DNA]</scope>
    <source>
        <strain evidence="11">UBA9169</strain>
    </source>
</reference>
<evidence type="ECO:0000256" key="3">
    <source>
        <dbReference type="ARBA" id="ARBA00022490"/>
    </source>
</evidence>
<evidence type="ECO:0000256" key="7">
    <source>
        <dbReference type="HAMAP-Rule" id="MF_00639"/>
    </source>
</evidence>
<dbReference type="Proteomes" id="UP000264719">
    <property type="component" value="Unassembled WGS sequence"/>
</dbReference>
<comment type="similarity">
    <text evidence="7">Belongs to the MurCDEF family.</text>
</comment>
<dbReference type="Pfam" id="PF08245">
    <property type="entry name" value="Mur_ligase_M"/>
    <property type="match status" value="1"/>
</dbReference>
<dbReference type="NCBIfam" id="TIGR01087">
    <property type="entry name" value="murD"/>
    <property type="match status" value="1"/>
</dbReference>
<dbReference type="EC" id="6.3.2.9" evidence="7 8"/>
<evidence type="ECO:0000313" key="12">
    <source>
        <dbReference type="Proteomes" id="UP000264719"/>
    </source>
</evidence>
<dbReference type="HAMAP" id="MF_00639">
    <property type="entry name" value="MurD"/>
    <property type="match status" value="1"/>
</dbReference>
<keyword evidence="7 8" id="KW-0961">Cell wall biogenesis/degradation</keyword>
<dbReference type="RefSeq" id="WP_339853025.1">
    <property type="nucleotide sequence ID" value="NZ_CAXAXR010000004.1"/>
</dbReference>
<dbReference type="SUPFAM" id="SSF51984">
    <property type="entry name" value="MurCD N-terminal domain"/>
    <property type="match status" value="1"/>
</dbReference>
<dbReference type="PANTHER" id="PTHR43692:SF1">
    <property type="entry name" value="UDP-N-ACETYLMURAMOYLALANINE--D-GLUTAMATE LIGASE"/>
    <property type="match status" value="1"/>
</dbReference>
<evidence type="ECO:0000259" key="9">
    <source>
        <dbReference type="Pfam" id="PF02875"/>
    </source>
</evidence>
<name>A0A348WEL5_9RHOB</name>
<comment type="subcellular location">
    <subcellularLocation>
        <location evidence="1 7 8">Cytoplasm</location>
    </subcellularLocation>
</comment>
<evidence type="ECO:0000256" key="2">
    <source>
        <dbReference type="ARBA" id="ARBA00004752"/>
    </source>
</evidence>
<dbReference type="EMBL" id="DMVW01000131">
    <property type="protein sequence ID" value="HAR52977.1"/>
    <property type="molecule type" value="Genomic_DNA"/>
</dbReference>
<dbReference type="InterPro" id="IPR036565">
    <property type="entry name" value="Mur-like_cat_sf"/>
</dbReference>
<keyword evidence="7 8" id="KW-0573">Peptidoglycan synthesis</keyword>
<comment type="caution">
    <text evidence="11">The sequence shown here is derived from an EMBL/GenBank/DDBJ whole genome shotgun (WGS) entry which is preliminary data.</text>
</comment>
<dbReference type="PANTHER" id="PTHR43692">
    <property type="entry name" value="UDP-N-ACETYLMURAMOYLALANINE--D-GLUTAMATE LIGASE"/>
    <property type="match status" value="1"/>
</dbReference>
<feature type="domain" description="Mur ligase C-terminal" evidence="9">
    <location>
        <begin position="332"/>
        <end position="440"/>
    </location>
</feature>
<dbReference type="SUPFAM" id="SSF53244">
    <property type="entry name" value="MurD-like peptide ligases, peptide-binding domain"/>
    <property type="match status" value="1"/>
</dbReference>
<comment type="pathway">
    <text evidence="2 7 8">Cell wall biogenesis; peptidoglycan biosynthesis.</text>
</comment>
<proteinExistence type="inferred from homology"/>
<evidence type="ECO:0000256" key="5">
    <source>
        <dbReference type="ARBA" id="ARBA00022741"/>
    </source>
</evidence>
<feature type="domain" description="Mur ligase central" evidence="10">
    <location>
        <begin position="125"/>
        <end position="310"/>
    </location>
</feature>
<dbReference type="GO" id="GO:0051301">
    <property type="term" value="P:cell division"/>
    <property type="evidence" value="ECO:0007669"/>
    <property type="project" value="UniProtKB-KW"/>
</dbReference>
<evidence type="ECO:0000256" key="4">
    <source>
        <dbReference type="ARBA" id="ARBA00022598"/>
    </source>
</evidence>
<keyword evidence="7 8" id="KW-0133">Cell shape</keyword>
<keyword evidence="5 7" id="KW-0547">Nucleotide-binding</keyword>
<keyword evidence="3 7" id="KW-0963">Cytoplasm</keyword>
<comment type="catalytic activity">
    <reaction evidence="7 8">
        <text>UDP-N-acetyl-alpha-D-muramoyl-L-alanine + D-glutamate + ATP = UDP-N-acetyl-alpha-D-muramoyl-L-alanyl-D-glutamate + ADP + phosphate + H(+)</text>
        <dbReference type="Rhea" id="RHEA:16429"/>
        <dbReference type="ChEBI" id="CHEBI:15378"/>
        <dbReference type="ChEBI" id="CHEBI:29986"/>
        <dbReference type="ChEBI" id="CHEBI:30616"/>
        <dbReference type="ChEBI" id="CHEBI:43474"/>
        <dbReference type="ChEBI" id="CHEBI:83898"/>
        <dbReference type="ChEBI" id="CHEBI:83900"/>
        <dbReference type="ChEBI" id="CHEBI:456216"/>
        <dbReference type="EC" id="6.3.2.9"/>
    </reaction>
</comment>
<feature type="binding site" evidence="7">
    <location>
        <begin position="127"/>
        <end position="133"/>
    </location>
    <ligand>
        <name>ATP</name>
        <dbReference type="ChEBI" id="CHEBI:30616"/>
    </ligand>
</feature>
<evidence type="ECO:0000256" key="6">
    <source>
        <dbReference type="ARBA" id="ARBA00022840"/>
    </source>
</evidence>